<evidence type="ECO:0000256" key="1">
    <source>
        <dbReference type="ARBA" id="ARBA00022729"/>
    </source>
</evidence>
<organism evidence="4">
    <name type="scientific">Sorangium cellulosum</name>
    <name type="common">Polyangium cellulosum</name>
    <dbReference type="NCBI Taxonomy" id="56"/>
    <lineage>
        <taxon>Bacteria</taxon>
        <taxon>Pseudomonadati</taxon>
        <taxon>Myxococcota</taxon>
        <taxon>Polyangia</taxon>
        <taxon>Polyangiales</taxon>
        <taxon>Polyangiaceae</taxon>
        <taxon>Sorangium</taxon>
    </lineage>
</organism>
<dbReference type="Pfam" id="PF17131">
    <property type="entry name" value="LolA_like"/>
    <property type="match status" value="1"/>
</dbReference>
<dbReference type="EMBL" id="KT368180">
    <property type="protein sequence ID" value="ALD83695.1"/>
    <property type="molecule type" value="Genomic_DNA"/>
</dbReference>
<dbReference type="AlphaFoldDB" id="A0A0M4LAJ0"/>
<feature type="domain" description="Uncharacterized protein TP-0789" evidence="3">
    <location>
        <begin position="72"/>
        <end position="254"/>
    </location>
</feature>
<dbReference type="InterPro" id="IPR052944">
    <property type="entry name" value="Sporulation_related"/>
</dbReference>
<evidence type="ECO:0000256" key="2">
    <source>
        <dbReference type="SAM" id="SignalP"/>
    </source>
</evidence>
<dbReference type="SUPFAM" id="SSF89392">
    <property type="entry name" value="Prokaryotic lipoproteins and lipoprotein localization factors"/>
    <property type="match status" value="1"/>
</dbReference>
<dbReference type="PANTHER" id="PTHR37507">
    <property type="entry name" value="SPORULATION PROTEIN YDCC"/>
    <property type="match status" value="1"/>
</dbReference>
<reference evidence="4" key="1">
    <citation type="journal article" date="2015" name="ACS Chem. Biol.">
        <title>Two of a Kind-The Biosynthetic Pathways of Chlorotonil and Anthracimycin.</title>
        <authorList>
            <person name="Jungmann K."/>
            <person name="Jansen R."/>
            <person name="Gerth K."/>
            <person name="Huch V."/>
            <person name="Krug D."/>
            <person name="Fenical W."/>
            <person name="Muller R."/>
        </authorList>
    </citation>
    <scope>NUCLEOTIDE SEQUENCE</scope>
    <source>
        <strain evidence="4">1525</strain>
    </source>
</reference>
<name>A0A0M4LAJ0_SORCE</name>
<dbReference type="CDD" id="cd16329">
    <property type="entry name" value="LolA_like"/>
    <property type="match status" value="1"/>
</dbReference>
<keyword evidence="1 2" id="KW-0732">Signal</keyword>
<protein>
    <recommendedName>
        <fullName evidence="3">Uncharacterized protein TP-0789 domain-containing protein</fullName>
    </recommendedName>
</protein>
<evidence type="ECO:0000259" key="3">
    <source>
        <dbReference type="Pfam" id="PF17131"/>
    </source>
</evidence>
<dbReference type="InterPro" id="IPR029046">
    <property type="entry name" value="LolA/LolB/LppX"/>
</dbReference>
<evidence type="ECO:0000313" key="4">
    <source>
        <dbReference type="EMBL" id="ALD83695.1"/>
    </source>
</evidence>
<proteinExistence type="predicted"/>
<feature type="chain" id="PRO_5005797449" description="Uncharacterized protein TP-0789 domain-containing protein" evidence="2">
    <location>
        <begin position="25"/>
        <end position="254"/>
    </location>
</feature>
<feature type="signal peptide" evidence="2">
    <location>
        <begin position="1"/>
        <end position="24"/>
    </location>
</feature>
<dbReference type="Gene3D" id="2.50.20.10">
    <property type="entry name" value="Lipoprotein localisation LolA/LolB/LppX"/>
    <property type="match status" value="1"/>
</dbReference>
<dbReference type="PANTHER" id="PTHR37507:SF2">
    <property type="entry name" value="SPORULATION PROTEIN YDCC"/>
    <property type="match status" value="1"/>
</dbReference>
<dbReference type="InterPro" id="IPR033399">
    <property type="entry name" value="TP_0789-like"/>
</dbReference>
<sequence>MMKTIVWFLAFALALVAGSGAPFAAGADKSPTAILDHVDDIYRGSSSHAKMTLHVVTAHATRDMEIEAWSKGKDRFLIRIIGPEKERGTGTLKLGNNVWNYFPKIDRLTKISASMMGGSWMGSHVTNGDLVKQSRMSADYDHKKTFEGARDGTNVIELSLTPKPNAAVVWGKIVVTVRAEDMMPRTIVYYDEDGKLSQTTTFADYKTMGGRLVPSVMRVVPASKPKELTEIRYHSLEFNLPLNDDFFSQRNLQK</sequence>
<accession>A0A0M4LAJ0</accession>